<dbReference type="Proteomes" id="UP000326565">
    <property type="component" value="Unassembled WGS sequence"/>
</dbReference>
<gene>
    <name evidence="1" type="ORF">BDV29DRAFT_156342</name>
</gene>
<reference evidence="1 2" key="1">
    <citation type="submission" date="2019-04" db="EMBL/GenBank/DDBJ databases">
        <title>Friends and foes A comparative genomics study of 23 Aspergillus species from section Flavi.</title>
        <authorList>
            <consortium name="DOE Joint Genome Institute"/>
            <person name="Kjaerbolling I."/>
            <person name="Vesth T."/>
            <person name="Frisvad J.C."/>
            <person name="Nybo J.L."/>
            <person name="Theobald S."/>
            <person name="Kildgaard S."/>
            <person name="Isbrandt T."/>
            <person name="Kuo A."/>
            <person name="Sato A."/>
            <person name="Lyhne E.K."/>
            <person name="Kogle M.E."/>
            <person name="Wiebenga A."/>
            <person name="Kun R.S."/>
            <person name="Lubbers R.J."/>
            <person name="Makela M.R."/>
            <person name="Barry K."/>
            <person name="Chovatia M."/>
            <person name="Clum A."/>
            <person name="Daum C."/>
            <person name="Haridas S."/>
            <person name="He G."/>
            <person name="LaButti K."/>
            <person name="Lipzen A."/>
            <person name="Mondo S."/>
            <person name="Riley R."/>
            <person name="Salamov A."/>
            <person name="Simmons B.A."/>
            <person name="Magnuson J.K."/>
            <person name="Henrissat B."/>
            <person name="Mortensen U.H."/>
            <person name="Larsen T.O."/>
            <person name="Devries R.P."/>
            <person name="Grigoriev I.V."/>
            <person name="Machida M."/>
            <person name="Baker S.E."/>
            <person name="Andersen M.R."/>
        </authorList>
    </citation>
    <scope>NUCLEOTIDE SEQUENCE [LARGE SCALE GENOMIC DNA]</scope>
    <source>
        <strain evidence="1 2">CBS 151.66</strain>
    </source>
</reference>
<proteinExistence type="predicted"/>
<dbReference type="AlphaFoldDB" id="A0A5N5X1Y5"/>
<evidence type="ECO:0000313" key="2">
    <source>
        <dbReference type="Proteomes" id="UP000326565"/>
    </source>
</evidence>
<name>A0A5N5X1Y5_9EURO</name>
<keyword evidence="2" id="KW-1185">Reference proteome</keyword>
<protein>
    <submittedName>
        <fullName evidence="1">Uncharacterized protein</fullName>
    </submittedName>
</protein>
<accession>A0A5N5X1Y5</accession>
<sequence>MATLLGRLFSEALKRSYRWHGILPQIYGHLELCFNILLYGEGFHIFKPDVPADNDEYDLKTLMKHPQVFGPFPRSYDEVADQERRAAIVWIMQILARHA</sequence>
<dbReference type="OrthoDB" id="5979581at2759"/>
<organism evidence="1 2">
    <name type="scientific">Aspergillus leporis</name>
    <dbReference type="NCBI Taxonomy" id="41062"/>
    <lineage>
        <taxon>Eukaryota</taxon>
        <taxon>Fungi</taxon>
        <taxon>Dikarya</taxon>
        <taxon>Ascomycota</taxon>
        <taxon>Pezizomycotina</taxon>
        <taxon>Eurotiomycetes</taxon>
        <taxon>Eurotiomycetidae</taxon>
        <taxon>Eurotiales</taxon>
        <taxon>Aspergillaceae</taxon>
        <taxon>Aspergillus</taxon>
        <taxon>Aspergillus subgen. Circumdati</taxon>
    </lineage>
</organism>
<dbReference type="EMBL" id="ML732204">
    <property type="protein sequence ID" value="KAB8074806.1"/>
    <property type="molecule type" value="Genomic_DNA"/>
</dbReference>
<evidence type="ECO:0000313" key="1">
    <source>
        <dbReference type="EMBL" id="KAB8074806.1"/>
    </source>
</evidence>